<reference evidence="7 8" key="1">
    <citation type="submission" date="2016-10" db="EMBL/GenBank/DDBJ databases">
        <authorList>
            <person name="de Groot N.N."/>
        </authorList>
    </citation>
    <scope>NUCLEOTIDE SEQUENCE [LARGE SCALE GENOMIC DNA]</scope>
    <source>
        <strain evidence="7 8">DSM 1736</strain>
    </source>
</reference>
<comment type="subcellular location">
    <subcellularLocation>
        <location evidence="1">Membrane</location>
        <topology evidence="1">Multi-pass membrane protein</topology>
    </subcellularLocation>
</comment>
<evidence type="ECO:0000256" key="2">
    <source>
        <dbReference type="ARBA" id="ARBA00022692"/>
    </source>
</evidence>
<keyword evidence="4 5" id="KW-0472">Membrane</keyword>
<feature type="transmembrane region" description="Helical" evidence="5">
    <location>
        <begin position="161"/>
        <end position="187"/>
    </location>
</feature>
<evidence type="ECO:0000313" key="8">
    <source>
        <dbReference type="Proteomes" id="UP000214880"/>
    </source>
</evidence>
<name>A0A1G9UUV8_9FIRM</name>
<dbReference type="Proteomes" id="UP000214880">
    <property type="component" value="Unassembled WGS sequence"/>
</dbReference>
<evidence type="ECO:0000256" key="5">
    <source>
        <dbReference type="SAM" id="Phobius"/>
    </source>
</evidence>
<evidence type="ECO:0000256" key="4">
    <source>
        <dbReference type="ARBA" id="ARBA00023136"/>
    </source>
</evidence>
<keyword evidence="2 5" id="KW-0812">Transmembrane</keyword>
<proteinExistence type="predicted"/>
<protein>
    <submittedName>
        <fullName evidence="7">Yip1 domain-containing protein</fullName>
    </submittedName>
</protein>
<dbReference type="InterPro" id="IPR006977">
    <property type="entry name" value="Yip1_dom"/>
</dbReference>
<organism evidence="7 8">
    <name type="scientific">Dendrosporobacter quercicolus</name>
    <dbReference type="NCBI Taxonomy" id="146817"/>
    <lineage>
        <taxon>Bacteria</taxon>
        <taxon>Bacillati</taxon>
        <taxon>Bacillota</taxon>
        <taxon>Negativicutes</taxon>
        <taxon>Selenomonadales</taxon>
        <taxon>Sporomusaceae</taxon>
        <taxon>Dendrosporobacter</taxon>
    </lineage>
</organism>
<dbReference type="STRING" id="146817.SAMN04488502_10672"/>
<dbReference type="OrthoDB" id="1684770at2"/>
<dbReference type="GO" id="GO:0016020">
    <property type="term" value="C:membrane"/>
    <property type="evidence" value="ECO:0007669"/>
    <property type="project" value="UniProtKB-SubCell"/>
</dbReference>
<feature type="transmembrane region" description="Helical" evidence="5">
    <location>
        <begin position="59"/>
        <end position="83"/>
    </location>
</feature>
<feature type="transmembrane region" description="Helical" evidence="5">
    <location>
        <begin position="28"/>
        <end position="47"/>
    </location>
</feature>
<evidence type="ECO:0000313" key="7">
    <source>
        <dbReference type="EMBL" id="SDM63668.1"/>
    </source>
</evidence>
<feature type="domain" description="Yip1" evidence="6">
    <location>
        <begin position="10"/>
        <end position="177"/>
    </location>
</feature>
<keyword evidence="8" id="KW-1185">Reference proteome</keyword>
<sequence>MGTILDDIYDVLFHPRSALGRIAAEKKVAAALIVFLFSVIIPMWAIHLGLQAAGSTGSLSLIMVFQALVSLLAWLAGTAVWHLCAELLGGRGSAVSLLTAFGFAHFPRTFIVPLWVLATLLPDPLVPFFMVLTGLAVALWTLYLEVLAISVVHEISGAKALLVFLTPLLVLIASAVIITFFAGAALIQWPLGLAG</sequence>
<dbReference type="AlphaFoldDB" id="A0A1G9UUV8"/>
<feature type="transmembrane region" description="Helical" evidence="5">
    <location>
        <begin position="128"/>
        <end position="149"/>
    </location>
</feature>
<gene>
    <name evidence="7" type="ORF">SAMN04488502_10672</name>
</gene>
<evidence type="ECO:0000256" key="3">
    <source>
        <dbReference type="ARBA" id="ARBA00022989"/>
    </source>
</evidence>
<dbReference type="RefSeq" id="WP_092073551.1">
    <property type="nucleotide sequence ID" value="NZ_FNHB01000006.1"/>
</dbReference>
<evidence type="ECO:0000256" key="1">
    <source>
        <dbReference type="ARBA" id="ARBA00004141"/>
    </source>
</evidence>
<dbReference type="Pfam" id="PF04893">
    <property type="entry name" value="Yip1"/>
    <property type="match status" value="1"/>
</dbReference>
<dbReference type="EMBL" id="FNHB01000006">
    <property type="protein sequence ID" value="SDM63668.1"/>
    <property type="molecule type" value="Genomic_DNA"/>
</dbReference>
<keyword evidence="3 5" id="KW-1133">Transmembrane helix</keyword>
<accession>A0A1G9UUV8</accession>
<evidence type="ECO:0000259" key="6">
    <source>
        <dbReference type="Pfam" id="PF04893"/>
    </source>
</evidence>
<feature type="transmembrane region" description="Helical" evidence="5">
    <location>
        <begin position="95"/>
        <end position="116"/>
    </location>
</feature>